<sequence length="177" mass="19555">MKNAVVAKRYAEALYSVAGKGGQADSVEQELAGILDVFKSHPELTNILEHPGISIDAKKKQVTELFKGRVSDLVLNFLNLLFDSRRQDALTDVYTAFVELSDAAKGRIKGEVESAVPLSDEELNELKSKLGANGQQVEFTTKVNPDLIGGLRVRIGDRVLDYSVSSQLNRFRQTLKY</sequence>
<dbReference type="PANTHER" id="PTHR11910">
    <property type="entry name" value="ATP SYNTHASE DELTA CHAIN"/>
    <property type="match status" value="1"/>
</dbReference>
<evidence type="ECO:0000313" key="9">
    <source>
        <dbReference type="EMBL" id="ARU60534.1"/>
    </source>
</evidence>
<dbReference type="SUPFAM" id="SSF47928">
    <property type="entry name" value="N-terminal domain of the delta subunit of the F1F0-ATP synthase"/>
    <property type="match status" value="1"/>
</dbReference>
<name>A0A1Y0IMF6_9BACL</name>
<keyword evidence="7 8" id="KW-0066">ATP synthesis</keyword>
<evidence type="ECO:0000256" key="5">
    <source>
        <dbReference type="ARBA" id="ARBA00023136"/>
    </source>
</evidence>
<dbReference type="NCBIfam" id="NF004403">
    <property type="entry name" value="PRK05758.2-4"/>
    <property type="match status" value="1"/>
</dbReference>
<keyword evidence="10" id="KW-1185">Reference proteome</keyword>
<keyword evidence="6 8" id="KW-0139">CF(1)</keyword>
<comment type="function">
    <text evidence="8">F(1)F(0) ATP synthase produces ATP from ADP in the presence of a proton or sodium gradient. F-type ATPases consist of two structural domains, F(1) containing the extramembraneous catalytic core and F(0) containing the membrane proton channel, linked together by a central stalk and a peripheral stalk. During catalysis, ATP synthesis in the catalytic domain of F(1) is coupled via a rotary mechanism of the central stalk subunits to proton translocation.</text>
</comment>
<comment type="subcellular location">
    <subcellularLocation>
        <location evidence="8">Cell membrane</location>
        <topology evidence="8">Peripheral membrane protein</topology>
    </subcellularLocation>
    <subcellularLocation>
        <location evidence="1">Membrane</location>
    </subcellularLocation>
</comment>
<evidence type="ECO:0000256" key="2">
    <source>
        <dbReference type="ARBA" id="ARBA00022448"/>
    </source>
</evidence>
<dbReference type="PRINTS" id="PR00125">
    <property type="entry name" value="ATPASEDELTA"/>
</dbReference>
<accession>A0A1Y0IMF6</accession>
<gene>
    <name evidence="8" type="primary">atpH</name>
    <name evidence="9" type="ORF">CBW65_05165</name>
</gene>
<evidence type="ECO:0000256" key="6">
    <source>
        <dbReference type="ARBA" id="ARBA00023196"/>
    </source>
</evidence>
<dbReference type="HAMAP" id="MF_01416">
    <property type="entry name" value="ATP_synth_delta_bact"/>
    <property type="match status" value="1"/>
</dbReference>
<dbReference type="Proteomes" id="UP000195437">
    <property type="component" value="Chromosome"/>
</dbReference>
<dbReference type="InterPro" id="IPR020781">
    <property type="entry name" value="ATPase_OSCP/d_CS"/>
</dbReference>
<evidence type="ECO:0000256" key="1">
    <source>
        <dbReference type="ARBA" id="ARBA00004370"/>
    </source>
</evidence>
<dbReference type="EMBL" id="CP021434">
    <property type="protein sequence ID" value="ARU60534.1"/>
    <property type="molecule type" value="Genomic_DNA"/>
</dbReference>
<dbReference type="RefSeq" id="WP_087455926.1">
    <property type="nucleotide sequence ID" value="NZ_CP021434.1"/>
</dbReference>
<evidence type="ECO:0000256" key="7">
    <source>
        <dbReference type="ARBA" id="ARBA00023310"/>
    </source>
</evidence>
<dbReference type="PROSITE" id="PS00389">
    <property type="entry name" value="ATPASE_DELTA"/>
    <property type="match status" value="1"/>
</dbReference>
<dbReference type="GO" id="GO:0005886">
    <property type="term" value="C:plasma membrane"/>
    <property type="evidence" value="ECO:0007669"/>
    <property type="project" value="UniProtKB-SubCell"/>
</dbReference>
<keyword evidence="3 8" id="KW-0375">Hydrogen ion transport</keyword>
<evidence type="ECO:0000256" key="8">
    <source>
        <dbReference type="HAMAP-Rule" id="MF_01416"/>
    </source>
</evidence>
<dbReference type="Pfam" id="PF00213">
    <property type="entry name" value="OSCP"/>
    <property type="match status" value="1"/>
</dbReference>
<keyword evidence="8" id="KW-1003">Cell membrane</keyword>
<dbReference type="GO" id="GO:0045259">
    <property type="term" value="C:proton-transporting ATP synthase complex"/>
    <property type="evidence" value="ECO:0007669"/>
    <property type="project" value="UniProtKB-KW"/>
</dbReference>
<dbReference type="InterPro" id="IPR026015">
    <property type="entry name" value="ATP_synth_OSCP/delta_N_sf"/>
</dbReference>
<proteinExistence type="inferred from homology"/>
<keyword evidence="4 8" id="KW-0406">Ion transport</keyword>
<dbReference type="GO" id="GO:0046933">
    <property type="term" value="F:proton-transporting ATP synthase activity, rotational mechanism"/>
    <property type="evidence" value="ECO:0007669"/>
    <property type="project" value="UniProtKB-UniRule"/>
</dbReference>
<keyword evidence="5 8" id="KW-0472">Membrane</keyword>
<protein>
    <recommendedName>
        <fullName evidence="8">ATP synthase subunit delta</fullName>
    </recommendedName>
    <alternativeName>
        <fullName evidence="8">ATP synthase F(1) sector subunit delta</fullName>
    </alternativeName>
    <alternativeName>
        <fullName evidence="8">F-type ATPase subunit delta</fullName>
        <shortName evidence="8">F-ATPase subunit delta</shortName>
    </alternativeName>
</protein>
<evidence type="ECO:0000313" key="10">
    <source>
        <dbReference type="Proteomes" id="UP000195437"/>
    </source>
</evidence>
<dbReference type="OrthoDB" id="9802471at2"/>
<organism evidence="9 10">
    <name type="scientific">Tumebacillus avium</name>
    <dbReference type="NCBI Taxonomy" id="1903704"/>
    <lineage>
        <taxon>Bacteria</taxon>
        <taxon>Bacillati</taxon>
        <taxon>Bacillota</taxon>
        <taxon>Bacilli</taxon>
        <taxon>Bacillales</taxon>
        <taxon>Alicyclobacillaceae</taxon>
        <taxon>Tumebacillus</taxon>
    </lineage>
</organism>
<dbReference type="AlphaFoldDB" id="A0A1Y0IMF6"/>
<evidence type="ECO:0000256" key="4">
    <source>
        <dbReference type="ARBA" id="ARBA00023065"/>
    </source>
</evidence>
<dbReference type="KEGG" id="tum:CBW65_05165"/>
<dbReference type="InterPro" id="IPR000711">
    <property type="entry name" value="ATPase_OSCP/dsu"/>
</dbReference>
<dbReference type="Gene3D" id="1.10.520.20">
    <property type="entry name" value="N-terminal domain of the delta subunit of the F1F0-ATP synthase"/>
    <property type="match status" value="1"/>
</dbReference>
<dbReference type="NCBIfam" id="TIGR01145">
    <property type="entry name" value="ATP_synt_delta"/>
    <property type="match status" value="1"/>
</dbReference>
<comment type="similarity">
    <text evidence="8">Belongs to the ATPase delta chain family.</text>
</comment>
<comment type="function">
    <text evidence="8">This protein is part of the stalk that links CF(0) to CF(1). It either transmits conformational changes from CF(0) to CF(1) or is implicated in proton conduction.</text>
</comment>
<keyword evidence="2 8" id="KW-0813">Transport</keyword>
<reference evidence="10" key="1">
    <citation type="submission" date="2017-05" db="EMBL/GenBank/DDBJ databases">
        <authorList>
            <person name="Sung H."/>
        </authorList>
    </citation>
    <scope>NUCLEOTIDE SEQUENCE [LARGE SCALE GENOMIC DNA]</scope>
    <source>
        <strain evidence="10">AR23208</strain>
    </source>
</reference>
<evidence type="ECO:0000256" key="3">
    <source>
        <dbReference type="ARBA" id="ARBA00022781"/>
    </source>
</evidence>